<dbReference type="EMBL" id="CAADFS010000017">
    <property type="protein sequence ID" value="VFK43656.1"/>
    <property type="molecule type" value="Genomic_DNA"/>
</dbReference>
<name>A0A450YQ71_9GAMM</name>
<gene>
    <name evidence="1" type="ORF">BECKTC1821D_GA0114238_101729</name>
</gene>
<proteinExistence type="predicted"/>
<dbReference type="AlphaFoldDB" id="A0A450YQ71"/>
<reference evidence="1" key="1">
    <citation type="submission" date="2019-02" db="EMBL/GenBank/DDBJ databases">
        <authorList>
            <person name="Gruber-Vodicka R. H."/>
            <person name="Seah K. B. B."/>
        </authorList>
    </citation>
    <scope>NUCLEOTIDE SEQUENCE</scope>
    <source>
        <strain evidence="1">BECK_BZ123</strain>
    </source>
</reference>
<accession>A0A450YQ71</accession>
<evidence type="ECO:0000313" key="1">
    <source>
        <dbReference type="EMBL" id="VFK43656.1"/>
    </source>
</evidence>
<organism evidence="1">
    <name type="scientific">Candidatus Kentrum sp. TC</name>
    <dbReference type="NCBI Taxonomy" id="2126339"/>
    <lineage>
        <taxon>Bacteria</taxon>
        <taxon>Pseudomonadati</taxon>
        <taxon>Pseudomonadota</taxon>
        <taxon>Gammaproteobacteria</taxon>
        <taxon>Candidatus Kentrum</taxon>
    </lineage>
</organism>
<protein>
    <recommendedName>
        <fullName evidence="2">Reverse transcriptase (RNA-dependent DNA polymerase)</fullName>
    </recommendedName>
</protein>
<sequence length="124" mass="13871">MLKGQAKLSFVVLCKSRRQTEKALLAVTYCNEGKLGLQPSTEKTHIASFRDGYDFLGFYVRATSLPYGGDKAEARFRDKTREIARRSHNVDRNVVGKVNRGAVNYCGKPAYSSLGQFDKSDPMD</sequence>
<evidence type="ECO:0008006" key="2">
    <source>
        <dbReference type="Google" id="ProtNLM"/>
    </source>
</evidence>